<dbReference type="EMBL" id="FMHG01000001">
    <property type="protein sequence ID" value="SCJ52068.1"/>
    <property type="molecule type" value="Genomic_DNA"/>
</dbReference>
<gene>
    <name evidence="1" type="ORF">SAMEA3545359_00660</name>
</gene>
<dbReference type="AlphaFoldDB" id="A0A1C6H3P0"/>
<accession>A0A1C6H3P0</accession>
<organism evidence="1">
    <name type="scientific">uncultured Anaerotruncus sp</name>
    <dbReference type="NCBI Taxonomy" id="905011"/>
    <lineage>
        <taxon>Bacteria</taxon>
        <taxon>Bacillati</taxon>
        <taxon>Bacillota</taxon>
        <taxon>Clostridia</taxon>
        <taxon>Eubacteriales</taxon>
        <taxon>Oscillospiraceae</taxon>
        <taxon>Anaerotruncus</taxon>
        <taxon>environmental samples</taxon>
    </lineage>
</organism>
<name>A0A1C6H3P0_9FIRM</name>
<evidence type="ECO:0000313" key="1">
    <source>
        <dbReference type="EMBL" id="SCJ52068.1"/>
    </source>
</evidence>
<sequence length="136" mass="15515">METIEQIYASDVYRPFVRFCQLNGLRDMQQLDSRVLARAASWPGMNAHLLARVKLVYTTYRKKNPPAVPPASAPAATPRLEEQVRAYFAQNAHKLIHISDLMREVGGGLKRADMAKMLARTDWCRQVDGSTYFYQP</sequence>
<protein>
    <submittedName>
        <fullName evidence="1">Uncharacterized protein</fullName>
    </submittedName>
</protein>
<reference evidence="1" key="1">
    <citation type="submission" date="2015-09" db="EMBL/GenBank/DDBJ databases">
        <authorList>
            <consortium name="Pathogen Informatics"/>
        </authorList>
    </citation>
    <scope>NUCLEOTIDE SEQUENCE</scope>
    <source>
        <strain evidence="1">2789STDY5834896</strain>
    </source>
</reference>
<proteinExistence type="predicted"/>